<dbReference type="Pfam" id="PF02602">
    <property type="entry name" value="HEM4"/>
    <property type="match status" value="1"/>
</dbReference>
<evidence type="ECO:0000313" key="2">
    <source>
        <dbReference type="EMBL" id="RYB03370.1"/>
    </source>
</evidence>
<reference evidence="2 3" key="2">
    <citation type="submission" date="2019-02" db="EMBL/GenBank/DDBJ databases">
        <title>'Lichenibacterium ramalinii' gen. nov. sp. nov., 'Lichenibacterium minor' gen. nov. sp. nov.</title>
        <authorList>
            <person name="Pankratov T."/>
        </authorList>
    </citation>
    <scope>NUCLEOTIDE SEQUENCE [LARGE SCALE GENOMIC DNA]</scope>
    <source>
        <strain evidence="2 3">RmlP001</strain>
    </source>
</reference>
<dbReference type="Gene3D" id="3.40.50.10090">
    <property type="match status" value="2"/>
</dbReference>
<dbReference type="GO" id="GO:0033014">
    <property type="term" value="P:tetrapyrrole biosynthetic process"/>
    <property type="evidence" value="ECO:0007669"/>
    <property type="project" value="InterPro"/>
</dbReference>
<evidence type="ECO:0000313" key="3">
    <source>
        <dbReference type="Proteomes" id="UP000289411"/>
    </source>
</evidence>
<dbReference type="GO" id="GO:0004852">
    <property type="term" value="F:uroporphyrinogen-III synthase activity"/>
    <property type="evidence" value="ECO:0007669"/>
    <property type="project" value="InterPro"/>
</dbReference>
<name>A0A4V1RID3_9HYPH</name>
<dbReference type="RefSeq" id="WP_129220322.1">
    <property type="nucleotide sequence ID" value="NZ_QYBC01000014.1"/>
</dbReference>
<sequence>MLVLVTRPLPDAERTAAALAARGHAALPAPVSAIHPTGAALPAGTFDAVTATSHHAFPPPDGLDRRLPVFAVGARTAAAARAAGFRDVRVGRGDAGALADLLRLTLPRPARLLFLAGRHRKPLLETSVTEAGYRLDTLEVYAAEALPAWPTAAVEALRAGTVGAALHYSRRSVELALALADDAGLADAVVTLRHLCLSDDCAEPLRGCGAAAVAVAGRPEEDALLALLDAPPP</sequence>
<feature type="domain" description="Tetrapyrrole biosynthesis uroporphyrinogen III synthase" evidence="1">
    <location>
        <begin position="14"/>
        <end position="225"/>
    </location>
</feature>
<keyword evidence="3" id="KW-1185">Reference proteome</keyword>
<dbReference type="OrthoDB" id="7163809at2"/>
<protein>
    <submittedName>
        <fullName evidence="2">Uroporphyrinogen-III synthase</fullName>
    </submittedName>
</protein>
<dbReference type="Proteomes" id="UP000289411">
    <property type="component" value="Unassembled WGS sequence"/>
</dbReference>
<dbReference type="InterPro" id="IPR036108">
    <property type="entry name" value="4pyrrol_syn_uPrphyn_synt_sf"/>
</dbReference>
<dbReference type="InterPro" id="IPR003754">
    <property type="entry name" value="4pyrrol_synth_uPrphyn_synth"/>
</dbReference>
<dbReference type="AlphaFoldDB" id="A0A4V1RID3"/>
<accession>A0A4V1RID3</accession>
<reference evidence="2 3" key="1">
    <citation type="submission" date="2018-09" db="EMBL/GenBank/DDBJ databases">
        <authorList>
            <person name="Grouzdev D.S."/>
            <person name="Krutkina M.S."/>
        </authorList>
    </citation>
    <scope>NUCLEOTIDE SEQUENCE [LARGE SCALE GENOMIC DNA]</scope>
    <source>
        <strain evidence="2 3">RmlP001</strain>
    </source>
</reference>
<evidence type="ECO:0000259" key="1">
    <source>
        <dbReference type="Pfam" id="PF02602"/>
    </source>
</evidence>
<comment type="caution">
    <text evidence="2">The sequence shown here is derived from an EMBL/GenBank/DDBJ whole genome shotgun (WGS) entry which is preliminary data.</text>
</comment>
<dbReference type="SUPFAM" id="SSF69618">
    <property type="entry name" value="HemD-like"/>
    <property type="match status" value="1"/>
</dbReference>
<dbReference type="EMBL" id="QYBC01000014">
    <property type="protein sequence ID" value="RYB03370.1"/>
    <property type="molecule type" value="Genomic_DNA"/>
</dbReference>
<organism evidence="2 3">
    <name type="scientific">Lichenibacterium ramalinae</name>
    <dbReference type="NCBI Taxonomy" id="2316527"/>
    <lineage>
        <taxon>Bacteria</taxon>
        <taxon>Pseudomonadati</taxon>
        <taxon>Pseudomonadota</taxon>
        <taxon>Alphaproteobacteria</taxon>
        <taxon>Hyphomicrobiales</taxon>
        <taxon>Lichenihabitantaceae</taxon>
        <taxon>Lichenibacterium</taxon>
    </lineage>
</organism>
<proteinExistence type="predicted"/>
<gene>
    <name evidence="2" type="ORF">D3272_16520</name>
</gene>